<sequence>GKLAFYYDYISELASLFLDSYSLCSSYYTQILSTNRFYERLVGFTQESKRTQLEEDNLVVPVDSTIELSEARQLLEEKFATQQKCIDAIVEIANKEHVLLIDNISLLVQDNS</sequence>
<evidence type="ECO:0000313" key="1">
    <source>
        <dbReference type="EMBL" id="CAG8691013.1"/>
    </source>
</evidence>
<feature type="non-terminal residue" evidence="1">
    <location>
        <position position="112"/>
    </location>
</feature>
<dbReference type="EMBL" id="CAJVPM010035804">
    <property type="protein sequence ID" value="CAG8691013.1"/>
    <property type="molecule type" value="Genomic_DNA"/>
</dbReference>
<keyword evidence="2" id="KW-1185">Reference proteome</keyword>
<accession>A0ACA9P3Y2</accession>
<dbReference type="Proteomes" id="UP000789860">
    <property type="component" value="Unassembled WGS sequence"/>
</dbReference>
<comment type="caution">
    <text evidence="1">The sequence shown here is derived from an EMBL/GenBank/DDBJ whole genome shotgun (WGS) entry which is preliminary data.</text>
</comment>
<feature type="non-terminal residue" evidence="1">
    <location>
        <position position="1"/>
    </location>
</feature>
<evidence type="ECO:0000313" key="2">
    <source>
        <dbReference type="Proteomes" id="UP000789860"/>
    </source>
</evidence>
<organism evidence="1 2">
    <name type="scientific">Scutellospora calospora</name>
    <dbReference type="NCBI Taxonomy" id="85575"/>
    <lineage>
        <taxon>Eukaryota</taxon>
        <taxon>Fungi</taxon>
        <taxon>Fungi incertae sedis</taxon>
        <taxon>Mucoromycota</taxon>
        <taxon>Glomeromycotina</taxon>
        <taxon>Glomeromycetes</taxon>
        <taxon>Diversisporales</taxon>
        <taxon>Gigasporaceae</taxon>
        <taxon>Scutellospora</taxon>
    </lineage>
</organism>
<proteinExistence type="predicted"/>
<gene>
    <name evidence="1" type="ORF">SCALOS_LOCUS10130</name>
</gene>
<reference evidence="1" key="1">
    <citation type="submission" date="2021-06" db="EMBL/GenBank/DDBJ databases">
        <authorList>
            <person name="Kallberg Y."/>
            <person name="Tangrot J."/>
            <person name="Rosling A."/>
        </authorList>
    </citation>
    <scope>NUCLEOTIDE SEQUENCE</scope>
    <source>
        <strain evidence="1">AU212A</strain>
    </source>
</reference>
<protein>
    <submittedName>
        <fullName evidence="1">9503_t:CDS:1</fullName>
    </submittedName>
</protein>
<name>A0ACA9P3Y2_9GLOM</name>